<feature type="region of interest" description="Disordered" evidence="1">
    <location>
        <begin position="84"/>
        <end position="105"/>
    </location>
</feature>
<feature type="compositionally biased region" description="Polar residues" evidence="1">
    <location>
        <begin position="25"/>
        <end position="38"/>
    </location>
</feature>
<evidence type="ECO:0000313" key="2">
    <source>
        <dbReference type="EMBL" id="CAL1539014.1"/>
    </source>
</evidence>
<dbReference type="Proteomes" id="UP001497497">
    <property type="component" value="Unassembled WGS sequence"/>
</dbReference>
<dbReference type="AlphaFoldDB" id="A0AAV2HXU1"/>
<proteinExistence type="predicted"/>
<keyword evidence="3" id="KW-1185">Reference proteome</keyword>
<comment type="caution">
    <text evidence="2">The sequence shown here is derived from an EMBL/GenBank/DDBJ whole genome shotgun (WGS) entry which is preliminary data.</text>
</comment>
<feature type="compositionally biased region" description="Low complexity" evidence="1">
    <location>
        <begin position="84"/>
        <end position="102"/>
    </location>
</feature>
<name>A0AAV2HXU1_LYMST</name>
<feature type="non-terminal residue" evidence="2">
    <location>
        <position position="225"/>
    </location>
</feature>
<sequence>PKVPGETGISQSNASIKSIPCLSNGVFTTSRDSTSGRYPQQPDGSADGTRQLTPTVSIYTLNSCSQEQLDLTSSTNNLLDAIASPASSPEAAPTSSRPSPRSKGAAMLKNLRSRGKKTLSLSNLLPHKNNEITEPVKAVKFKSFADNQNANGTIQCPSPRSQAPSNSRHSILKSTSSPIVYKTSNEMVDDGKRFSSFRAASFKLDESETKSKHKDHGNVLSTIED</sequence>
<reference evidence="2 3" key="1">
    <citation type="submission" date="2024-04" db="EMBL/GenBank/DDBJ databases">
        <authorList>
            <consortium name="Genoscope - CEA"/>
            <person name="William W."/>
        </authorList>
    </citation>
    <scope>NUCLEOTIDE SEQUENCE [LARGE SCALE GENOMIC DNA]</scope>
</reference>
<dbReference type="EMBL" id="CAXITT010000322">
    <property type="protein sequence ID" value="CAL1539014.1"/>
    <property type="molecule type" value="Genomic_DNA"/>
</dbReference>
<feature type="non-terminal residue" evidence="2">
    <location>
        <position position="1"/>
    </location>
</feature>
<evidence type="ECO:0000256" key="1">
    <source>
        <dbReference type="SAM" id="MobiDB-lite"/>
    </source>
</evidence>
<feature type="region of interest" description="Disordered" evidence="1">
    <location>
        <begin position="24"/>
        <end position="52"/>
    </location>
</feature>
<protein>
    <submittedName>
        <fullName evidence="2">Uncharacterized protein</fullName>
    </submittedName>
</protein>
<organism evidence="2 3">
    <name type="scientific">Lymnaea stagnalis</name>
    <name type="common">Great pond snail</name>
    <name type="synonym">Helix stagnalis</name>
    <dbReference type="NCBI Taxonomy" id="6523"/>
    <lineage>
        <taxon>Eukaryota</taxon>
        <taxon>Metazoa</taxon>
        <taxon>Spiralia</taxon>
        <taxon>Lophotrochozoa</taxon>
        <taxon>Mollusca</taxon>
        <taxon>Gastropoda</taxon>
        <taxon>Heterobranchia</taxon>
        <taxon>Euthyneura</taxon>
        <taxon>Panpulmonata</taxon>
        <taxon>Hygrophila</taxon>
        <taxon>Lymnaeoidea</taxon>
        <taxon>Lymnaeidae</taxon>
        <taxon>Lymnaea</taxon>
    </lineage>
</organism>
<evidence type="ECO:0000313" key="3">
    <source>
        <dbReference type="Proteomes" id="UP001497497"/>
    </source>
</evidence>
<feature type="region of interest" description="Disordered" evidence="1">
    <location>
        <begin position="205"/>
        <end position="225"/>
    </location>
</feature>
<accession>A0AAV2HXU1</accession>
<feature type="region of interest" description="Disordered" evidence="1">
    <location>
        <begin position="150"/>
        <end position="175"/>
    </location>
</feature>
<gene>
    <name evidence="2" type="ORF">GSLYS_00012835001</name>
</gene>